<keyword evidence="2" id="KW-1003">Cell membrane</keyword>
<feature type="transmembrane region" description="Helical" evidence="9">
    <location>
        <begin position="184"/>
        <end position="205"/>
    </location>
</feature>
<evidence type="ECO:0000259" key="11">
    <source>
        <dbReference type="Pfam" id="PF19040"/>
    </source>
</evidence>
<evidence type="ECO:0000256" key="1">
    <source>
        <dbReference type="ARBA" id="ARBA00004651"/>
    </source>
</evidence>
<dbReference type="InterPro" id="IPR043968">
    <property type="entry name" value="SGNH"/>
</dbReference>
<dbReference type="InterPro" id="IPR002656">
    <property type="entry name" value="Acyl_transf_3_dom"/>
</dbReference>
<evidence type="ECO:0000256" key="4">
    <source>
        <dbReference type="ARBA" id="ARBA00022692"/>
    </source>
</evidence>
<evidence type="ECO:0000259" key="10">
    <source>
        <dbReference type="Pfam" id="PF01757"/>
    </source>
</evidence>
<evidence type="ECO:0000256" key="7">
    <source>
        <dbReference type="ARBA" id="ARBA00023315"/>
    </source>
</evidence>
<evidence type="ECO:0000256" key="9">
    <source>
        <dbReference type="SAM" id="Phobius"/>
    </source>
</evidence>
<dbReference type="SUPFAM" id="SSF52266">
    <property type="entry name" value="SGNH hydrolase"/>
    <property type="match status" value="1"/>
</dbReference>
<feature type="compositionally biased region" description="Pro residues" evidence="8">
    <location>
        <begin position="437"/>
        <end position="450"/>
    </location>
</feature>
<keyword evidence="6 9" id="KW-0472">Membrane</keyword>
<evidence type="ECO:0000256" key="3">
    <source>
        <dbReference type="ARBA" id="ARBA00022679"/>
    </source>
</evidence>
<reference evidence="13" key="1">
    <citation type="journal article" date="2019" name="Int. J. Syst. Evol. Microbiol.">
        <title>The Global Catalogue of Microorganisms (GCM) 10K type strain sequencing project: providing services to taxonomists for standard genome sequencing and annotation.</title>
        <authorList>
            <consortium name="The Broad Institute Genomics Platform"/>
            <consortium name="The Broad Institute Genome Sequencing Center for Infectious Disease"/>
            <person name="Wu L."/>
            <person name="Ma J."/>
        </authorList>
    </citation>
    <scope>NUCLEOTIDE SEQUENCE [LARGE SCALE GENOMIC DNA]</scope>
    <source>
        <strain evidence="13">2902at01</strain>
    </source>
</reference>
<evidence type="ECO:0000256" key="8">
    <source>
        <dbReference type="SAM" id="MobiDB-lite"/>
    </source>
</evidence>
<feature type="transmembrane region" description="Helical" evidence="9">
    <location>
        <begin position="153"/>
        <end position="172"/>
    </location>
</feature>
<proteinExistence type="predicted"/>
<feature type="transmembrane region" description="Helical" evidence="9">
    <location>
        <begin position="253"/>
        <end position="272"/>
    </location>
</feature>
<feature type="compositionally biased region" description="Low complexity" evidence="8">
    <location>
        <begin position="421"/>
        <end position="436"/>
    </location>
</feature>
<evidence type="ECO:0000256" key="5">
    <source>
        <dbReference type="ARBA" id="ARBA00022989"/>
    </source>
</evidence>
<name>A0ABV8KQP6_9ACTN</name>
<comment type="caution">
    <text evidence="12">The sequence shown here is derived from an EMBL/GenBank/DDBJ whole genome shotgun (WGS) entry which is preliminary data.</text>
</comment>
<feature type="transmembrane region" description="Helical" evidence="9">
    <location>
        <begin position="309"/>
        <end position="329"/>
    </location>
</feature>
<keyword evidence="3" id="KW-0808">Transferase</keyword>
<feature type="transmembrane region" description="Helical" evidence="9">
    <location>
        <begin position="38"/>
        <end position="59"/>
    </location>
</feature>
<feature type="transmembrane region" description="Helical" evidence="9">
    <location>
        <begin position="12"/>
        <end position="32"/>
    </location>
</feature>
<feature type="transmembrane region" description="Helical" evidence="9">
    <location>
        <begin position="211"/>
        <end position="232"/>
    </location>
</feature>
<keyword evidence="13" id="KW-1185">Reference proteome</keyword>
<protein>
    <submittedName>
        <fullName evidence="12">Acyltransferase family protein</fullName>
    </submittedName>
</protein>
<dbReference type="GO" id="GO:0016746">
    <property type="term" value="F:acyltransferase activity"/>
    <property type="evidence" value="ECO:0007669"/>
    <property type="project" value="UniProtKB-KW"/>
</dbReference>
<feature type="transmembrane region" description="Helical" evidence="9">
    <location>
        <begin position="278"/>
        <end position="300"/>
    </location>
</feature>
<dbReference type="PANTHER" id="PTHR23028:SF53">
    <property type="entry name" value="ACYL_TRANSF_3 DOMAIN-CONTAINING PROTEIN"/>
    <property type="match status" value="1"/>
</dbReference>
<feature type="transmembrane region" description="Helical" evidence="9">
    <location>
        <begin position="80"/>
        <end position="99"/>
    </location>
</feature>
<dbReference type="PANTHER" id="PTHR23028">
    <property type="entry name" value="ACETYLTRANSFERASE"/>
    <property type="match status" value="1"/>
</dbReference>
<accession>A0ABV8KQP6</accession>
<feature type="domain" description="SGNH" evidence="11">
    <location>
        <begin position="447"/>
        <end position="651"/>
    </location>
</feature>
<dbReference type="Proteomes" id="UP001595868">
    <property type="component" value="Unassembled WGS sequence"/>
</dbReference>
<evidence type="ECO:0000313" key="13">
    <source>
        <dbReference type="Proteomes" id="UP001595868"/>
    </source>
</evidence>
<sequence length="671" mass="71215">MSDHGRRFTYQPALDGLRALAVAAVLAFHGGVAALPGGFLGVDAFFVLSGFLITSLLLAEHRATGRLDLVAFWGRRVRRLLPALLVVLVVALLVSRRLLPATEIGALRWDALAALGYVANWRMADRDGDYFAATGSPSPLQHTWSLGIEEQFYLLWPVLVAVLLGWAAGRGDRHRPDGAGPRRLLLVTAVGAVVSAVTAAVLFSPGSVDRVYYGTDTRAVALLVGAALAALVATRTPVADPSPATRPRVPHPVLGALAALGAVATALLWTTADGGSRWLYRGGLTVAALATAAVVGHVVLSPRSPTARVLALPPLVALGRISYGIYLWHWPLFQWLTAERVGLTGGALLGARCAATMIAATASYLLVERPIRRARRLPVRAGAAVTATAAVTAAAVAVFATVPPALAPAPPVALDATAAGAAGPAASGSTGPGSAAPVPPVRRPGRPPGKPRVVFLGDSVSWSLGTYLPAQDELAVTVRAVQGCGIARLPELRYVGDPHPNYPGCDRWDERWRRGVRSDAPDVAVILLDRWELMDRKLDGRWQHVGDPAFDRYLTGELDRAVAVAGERGAHVTLLTAPYTHRAERPDGGLWPEDEPGRVDAWNRLLRSTADRHGATVLDLNRRACPDGRFAWDAGGVRLRSDGLHFTPEGVGRWIAPWLLPQLYRIAVKGG</sequence>
<evidence type="ECO:0000256" key="2">
    <source>
        <dbReference type="ARBA" id="ARBA00022475"/>
    </source>
</evidence>
<feature type="region of interest" description="Disordered" evidence="8">
    <location>
        <begin position="421"/>
        <end position="450"/>
    </location>
</feature>
<keyword evidence="5 9" id="KW-1133">Transmembrane helix</keyword>
<keyword evidence="4 9" id="KW-0812">Transmembrane</keyword>
<dbReference type="InterPro" id="IPR050879">
    <property type="entry name" value="Acyltransferase_3"/>
</dbReference>
<feature type="transmembrane region" description="Helical" evidence="9">
    <location>
        <begin position="379"/>
        <end position="402"/>
    </location>
</feature>
<dbReference type="Pfam" id="PF01757">
    <property type="entry name" value="Acyl_transf_3"/>
    <property type="match status" value="1"/>
</dbReference>
<organism evidence="12 13">
    <name type="scientific">Micromonospora zhanjiangensis</name>
    <dbReference type="NCBI Taxonomy" id="1522057"/>
    <lineage>
        <taxon>Bacteria</taxon>
        <taxon>Bacillati</taxon>
        <taxon>Actinomycetota</taxon>
        <taxon>Actinomycetes</taxon>
        <taxon>Micromonosporales</taxon>
        <taxon>Micromonosporaceae</taxon>
        <taxon>Micromonospora</taxon>
    </lineage>
</organism>
<keyword evidence="7 12" id="KW-0012">Acyltransferase</keyword>
<feature type="domain" description="Acyltransferase 3" evidence="10">
    <location>
        <begin position="13"/>
        <end position="337"/>
    </location>
</feature>
<evidence type="ECO:0000313" key="12">
    <source>
        <dbReference type="EMBL" id="MFC4108226.1"/>
    </source>
</evidence>
<feature type="transmembrane region" description="Helical" evidence="9">
    <location>
        <begin position="349"/>
        <end position="367"/>
    </location>
</feature>
<comment type="subcellular location">
    <subcellularLocation>
        <location evidence="1">Cell membrane</location>
        <topology evidence="1">Multi-pass membrane protein</topology>
    </subcellularLocation>
</comment>
<dbReference type="Gene3D" id="3.40.50.1110">
    <property type="entry name" value="SGNH hydrolase"/>
    <property type="match status" value="1"/>
</dbReference>
<dbReference type="InterPro" id="IPR036514">
    <property type="entry name" value="SGNH_hydro_sf"/>
</dbReference>
<dbReference type="Pfam" id="PF19040">
    <property type="entry name" value="SGNH"/>
    <property type="match status" value="1"/>
</dbReference>
<gene>
    <name evidence="12" type="ORF">ACFOX0_20120</name>
</gene>
<dbReference type="RefSeq" id="WP_377548184.1">
    <property type="nucleotide sequence ID" value="NZ_JBHSBN010000014.1"/>
</dbReference>
<evidence type="ECO:0000256" key="6">
    <source>
        <dbReference type="ARBA" id="ARBA00023136"/>
    </source>
</evidence>
<dbReference type="EMBL" id="JBHSBN010000014">
    <property type="protein sequence ID" value="MFC4108226.1"/>
    <property type="molecule type" value="Genomic_DNA"/>
</dbReference>